<dbReference type="SUPFAM" id="SSF49401">
    <property type="entry name" value="Bacterial adhesins"/>
    <property type="match status" value="1"/>
</dbReference>
<dbReference type="EMBL" id="RBQF01000057">
    <property type="protein sequence ID" value="RMP13585.1"/>
    <property type="molecule type" value="Genomic_DNA"/>
</dbReference>
<evidence type="ECO:0000256" key="2">
    <source>
        <dbReference type="ARBA" id="ARBA00006671"/>
    </source>
</evidence>
<accession>A0A3M4B551</accession>
<comment type="caution">
    <text evidence="7">The sequence shown here is derived from an EMBL/GenBank/DDBJ whole genome shotgun (WGS) entry which is preliminary data.</text>
</comment>
<gene>
    <name evidence="7" type="ORF">ALQ29_04739</name>
</gene>
<evidence type="ECO:0000256" key="1">
    <source>
        <dbReference type="ARBA" id="ARBA00004561"/>
    </source>
</evidence>
<dbReference type="Proteomes" id="UP000276587">
    <property type="component" value="Unassembled WGS sequence"/>
</dbReference>
<protein>
    <recommendedName>
        <fullName evidence="6">Fimbrial-type adhesion domain-containing protein</fullName>
    </recommendedName>
</protein>
<feature type="chain" id="PRO_5018197750" description="Fimbrial-type adhesion domain-containing protein" evidence="5">
    <location>
        <begin position="25"/>
        <end position="192"/>
    </location>
</feature>
<dbReference type="InterPro" id="IPR008966">
    <property type="entry name" value="Adhesion_dom_sf"/>
</dbReference>
<dbReference type="InterPro" id="IPR000259">
    <property type="entry name" value="Adhesion_dom_fimbrial"/>
</dbReference>
<dbReference type="PANTHER" id="PTHR33420">
    <property type="entry name" value="FIMBRIAL SUBUNIT ELFA-RELATED"/>
    <property type="match status" value="1"/>
</dbReference>
<evidence type="ECO:0000256" key="5">
    <source>
        <dbReference type="SAM" id="SignalP"/>
    </source>
</evidence>
<proteinExistence type="inferred from homology"/>
<feature type="signal peptide" evidence="5">
    <location>
        <begin position="1"/>
        <end position="24"/>
    </location>
</feature>
<organism evidence="7 8">
    <name type="scientific">Pseudomonas marginalis pv. marginalis</name>
    <dbReference type="NCBI Taxonomy" id="97473"/>
    <lineage>
        <taxon>Bacteria</taxon>
        <taxon>Pseudomonadati</taxon>
        <taxon>Pseudomonadota</taxon>
        <taxon>Gammaproteobacteria</taxon>
        <taxon>Pseudomonadales</taxon>
        <taxon>Pseudomonadaceae</taxon>
        <taxon>Pseudomonas</taxon>
    </lineage>
</organism>
<comment type="similarity">
    <text evidence="2">Belongs to the fimbrial protein family.</text>
</comment>
<comment type="subcellular location">
    <subcellularLocation>
        <location evidence="1">Fimbrium</location>
    </subcellularLocation>
</comment>
<feature type="domain" description="Fimbrial-type adhesion" evidence="6">
    <location>
        <begin position="29"/>
        <end position="167"/>
    </location>
</feature>
<reference evidence="7 8" key="1">
    <citation type="submission" date="2018-08" db="EMBL/GenBank/DDBJ databases">
        <title>Recombination of ecologically and evolutionarily significant loci maintains genetic cohesion in the Pseudomonas syringae species complex.</title>
        <authorList>
            <person name="Dillon M."/>
            <person name="Thakur S."/>
            <person name="Almeida R.N.D."/>
            <person name="Weir B.S."/>
            <person name="Guttman D.S."/>
        </authorList>
    </citation>
    <scope>NUCLEOTIDE SEQUENCE [LARGE SCALE GENOMIC DNA]</scope>
    <source>
        <strain evidence="7 8">ICMP 3555</strain>
    </source>
</reference>
<evidence type="ECO:0000313" key="8">
    <source>
        <dbReference type="Proteomes" id="UP000276587"/>
    </source>
</evidence>
<keyword evidence="3 5" id="KW-0732">Signal</keyword>
<dbReference type="InterPro" id="IPR036937">
    <property type="entry name" value="Adhesion_dom_fimbrial_sf"/>
</dbReference>
<dbReference type="PANTHER" id="PTHR33420:SF3">
    <property type="entry name" value="FIMBRIAL SUBUNIT ELFA"/>
    <property type="match status" value="1"/>
</dbReference>
<evidence type="ECO:0000256" key="3">
    <source>
        <dbReference type="ARBA" id="ARBA00022729"/>
    </source>
</evidence>
<dbReference type="AlphaFoldDB" id="A0A3M4B551"/>
<evidence type="ECO:0000256" key="4">
    <source>
        <dbReference type="ARBA" id="ARBA00023263"/>
    </source>
</evidence>
<evidence type="ECO:0000313" key="7">
    <source>
        <dbReference type="EMBL" id="RMP13585.1"/>
    </source>
</evidence>
<name>A0A3M4B551_PSEMA</name>
<dbReference type="RefSeq" id="WP_064052319.1">
    <property type="nucleotide sequence ID" value="NZ_RBPW01000256.1"/>
</dbReference>
<dbReference type="InterPro" id="IPR050263">
    <property type="entry name" value="Bact_Fimbrial_Adh_Pro"/>
</dbReference>
<dbReference type="GO" id="GO:0043709">
    <property type="term" value="P:cell adhesion involved in single-species biofilm formation"/>
    <property type="evidence" value="ECO:0007669"/>
    <property type="project" value="TreeGrafter"/>
</dbReference>
<dbReference type="Pfam" id="PF00419">
    <property type="entry name" value="Fimbrial"/>
    <property type="match status" value="1"/>
</dbReference>
<dbReference type="Gene3D" id="2.60.40.1090">
    <property type="entry name" value="Fimbrial-type adhesion domain"/>
    <property type="match status" value="1"/>
</dbReference>
<keyword evidence="4" id="KW-0281">Fimbrium</keyword>
<evidence type="ECO:0000259" key="6">
    <source>
        <dbReference type="Pfam" id="PF00419"/>
    </source>
</evidence>
<keyword evidence="8" id="KW-1185">Reference proteome</keyword>
<sequence>MLNKLSQLTLACGACWLLAGTAHAADGQIEFTGSVTDNACTITTGDVNKSVTLDPVRIADFAPTVGSVLTDKAKPFSISLDNCSTATRNSVAITFSGQQDVTDPTLLGLTGENQVRGIAIQISDARNGNKLPLNTPTADYDLRAQSNTFDFTAAYVRTVADTTTGEGDTAKTTSGIGTGQVHALASFDVTYK</sequence>
<dbReference type="GO" id="GO:0009289">
    <property type="term" value="C:pilus"/>
    <property type="evidence" value="ECO:0007669"/>
    <property type="project" value="UniProtKB-SubCell"/>
</dbReference>